<feature type="signal peptide" evidence="2">
    <location>
        <begin position="1"/>
        <end position="21"/>
    </location>
</feature>
<gene>
    <name evidence="3" type="ORF">D9Q98_007248</name>
</gene>
<reference evidence="3" key="2">
    <citation type="submission" date="2020-11" db="EMBL/GenBank/DDBJ databases">
        <authorList>
            <person name="Cecchin M."/>
            <person name="Marcolungo L."/>
            <person name="Rossato M."/>
            <person name="Girolomoni L."/>
            <person name="Cosentino E."/>
            <person name="Cuine S."/>
            <person name="Li-Beisson Y."/>
            <person name="Delledonne M."/>
            <person name="Ballottari M."/>
        </authorList>
    </citation>
    <scope>NUCLEOTIDE SEQUENCE</scope>
    <source>
        <strain evidence="3">211/11P</strain>
        <tissue evidence="3">Whole cell</tissue>
    </source>
</reference>
<dbReference type="SUPFAM" id="SSF51695">
    <property type="entry name" value="PLC-like phosphodiesterases"/>
    <property type="match status" value="1"/>
</dbReference>
<dbReference type="OrthoDB" id="2017497at2759"/>
<dbReference type="InterPro" id="IPR032075">
    <property type="entry name" value="PI-PLC-C1"/>
</dbReference>
<evidence type="ECO:0000313" key="4">
    <source>
        <dbReference type="Proteomes" id="UP001055712"/>
    </source>
</evidence>
<name>A0A9D4TKU7_CHLVU</name>
<reference evidence="3" key="1">
    <citation type="journal article" date="2019" name="Plant J.">
        <title>Chlorella vulgaris genome assembly and annotation reveals the molecular basis for metabolic acclimation to high light conditions.</title>
        <authorList>
            <person name="Cecchin M."/>
            <person name="Marcolungo L."/>
            <person name="Rossato M."/>
            <person name="Girolomoni L."/>
            <person name="Cosentino E."/>
            <person name="Cuine S."/>
            <person name="Li-Beisson Y."/>
            <person name="Delledonne M."/>
            <person name="Ballottari M."/>
        </authorList>
    </citation>
    <scope>NUCLEOTIDE SEQUENCE</scope>
    <source>
        <strain evidence="3">211/11P</strain>
    </source>
</reference>
<feature type="region of interest" description="Disordered" evidence="1">
    <location>
        <begin position="425"/>
        <end position="447"/>
    </location>
</feature>
<comment type="caution">
    <text evidence="3">The sequence shown here is derived from an EMBL/GenBank/DDBJ whole genome shotgun (WGS) entry which is preliminary data.</text>
</comment>
<dbReference type="GO" id="GO:0006629">
    <property type="term" value="P:lipid metabolic process"/>
    <property type="evidence" value="ECO:0007669"/>
    <property type="project" value="InterPro"/>
</dbReference>
<organism evidence="3 4">
    <name type="scientific">Chlorella vulgaris</name>
    <name type="common">Green alga</name>
    <dbReference type="NCBI Taxonomy" id="3077"/>
    <lineage>
        <taxon>Eukaryota</taxon>
        <taxon>Viridiplantae</taxon>
        <taxon>Chlorophyta</taxon>
        <taxon>core chlorophytes</taxon>
        <taxon>Trebouxiophyceae</taxon>
        <taxon>Chlorellales</taxon>
        <taxon>Chlorellaceae</taxon>
        <taxon>Chlorella clade</taxon>
        <taxon>Chlorella</taxon>
    </lineage>
</organism>
<feature type="chain" id="PRO_5039681457" evidence="2">
    <location>
        <begin position="22"/>
        <end position="557"/>
    </location>
</feature>
<dbReference type="AlphaFoldDB" id="A0A9D4TKU7"/>
<dbReference type="Proteomes" id="UP001055712">
    <property type="component" value="Unassembled WGS sequence"/>
</dbReference>
<keyword evidence="4" id="KW-1185">Reference proteome</keyword>
<keyword evidence="2" id="KW-0732">Signal</keyword>
<evidence type="ECO:0000313" key="3">
    <source>
        <dbReference type="EMBL" id="KAI3428421.1"/>
    </source>
</evidence>
<dbReference type="InterPro" id="IPR017946">
    <property type="entry name" value="PLC-like_Pdiesterase_TIM-brl"/>
</dbReference>
<dbReference type="Gene3D" id="3.20.20.190">
    <property type="entry name" value="Phosphatidylinositol (PI) phosphodiesterase"/>
    <property type="match status" value="1"/>
</dbReference>
<sequence length="557" mass="56432">MRASRLLAALLLLAAAGQWSAAQPASDKLCFSELQVLGSHNSYHQAPPAELLAAFGGLASGPLLAWEYTQPPLSLQLDAGVRALELDVYWDPQGRLYGQSAGLRIAGMNGWLTEPQYQQPGFKVLHIPDFDYRTRCILLSECLDGIRQWSDAHPGHLPIQLHLEVKDGPQAAALLGDGLAEVLQGLLNSSAAEGPASFVQPLQSTPQLFFDLQAELKAAFGGSTADGGILLTPDDVRAAVGAAPAADLQQILLTPAGGAGSCPWPSLSSMRGRVLVKLIQYGGSTLAAALQQAYPNLAGSLAWVERNGEQPLEQAVFRAAAIGRLQDAATAFSFALPANATAMVGDLVGAVESATAEGYLVRARADVDTVEARAGFVVRRDAILASGAQVVASDYVLPAVAVEPLLASGTQQAASSNYSVQLPGGLPGRCLRPSGSSSGGSSGMSGSSGDVLEMYGASGGSQDAIFCGPLYVDASTEAEGASGAEGGTAGSQQAPPVVEAAADSPGSAGGTAAAPQPQPGQQSAGASSGGVRRSLPTAASLAAAAAATLAAAVMCVA</sequence>
<proteinExistence type="predicted"/>
<feature type="region of interest" description="Disordered" evidence="1">
    <location>
        <begin position="479"/>
        <end position="532"/>
    </location>
</feature>
<protein>
    <submittedName>
        <fullName evidence="3">Uncharacterized protein</fullName>
    </submittedName>
</protein>
<dbReference type="CDD" id="cd08589">
    <property type="entry name" value="PI-PLCc_SaPLC1_like"/>
    <property type="match status" value="1"/>
</dbReference>
<accession>A0A9D4TKU7</accession>
<dbReference type="EMBL" id="SIDB01000009">
    <property type="protein sequence ID" value="KAI3428421.1"/>
    <property type="molecule type" value="Genomic_DNA"/>
</dbReference>
<dbReference type="Pfam" id="PF16670">
    <property type="entry name" value="PI-PLC-C1"/>
    <property type="match status" value="1"/>
</dbReference>
<dbReference type="GO" id="GO:0008081">
    <property type="term" value="F:phosphoric diester hydrolase activity"/>
    <property type="evidence" value="ECO:0007669"/>
    <property type="project" value="InterPro"/>
</dbReference>
<feature type="compositionally biased region" description="Low complexity" evidence="1">
    <location>
        <begin position="500"/>
        <end position="530"/>
    </location>
</feature>
<evidence type="ECO:0000256" key="2">
    <source>
        <dbReference type="SAM" id="SignalP"/>
    </source>
</evidence>
<evidence type="ECO:0000256" key="1">
    <source>
        <dbReference type="SAM" id="MobiDB-lite"/>
    </source>
</evidence>